<dbReference type="STRING" id="861299.J421_4229"/>
<protein>
    <submittedName>
        <fullName evidence="4">TonB-dependent receptor plug</fullName>
    </submittedName>
</protein>
<dbReference type="GO" id="GO:0009279">
    <property type="term" value="C:cell outer membrane"/>
    <property type="evidence" value="ECO:0007669"/>
    <property type="project" value="UniProtKB-SubCell"/>
</dbReference>
<dbReference type="Gene3D" id="2.170.130.10">
    <property type="entry name" value="TonB-dependent receptor, plug domain"/>
    <property type="match status" value="1"/>
</dbReference>
<dbReference type="PROSITE" id="PS52016">
    <property type="entry name" value="TONB_DEPENDENT_REC_3"/>
    <property type="match status" value="1"/>
</dbReference>
<dbReference type="EMBL" id="CP007128">
    <property type="protein sequence ID" value="AHG91766.1"/>
    <property type="molecule type" value="Genomic_DNA"/>
</dbReference>
<keyword evidence="2" id="KW-0998">Cell outer membrane</keyword>
<comment type="similarity">
    <text evidence="2">Belongs to the TonB-dependent receptor family.</text>
</comment>
<dbReference type="InterPro" id="IPR008969">
    <property type="entry name" value="CarboxyPept-like_regulatory"/>
</dbReference>
<dbReference type="InterPro" id="IPR013784">
    <property type="entry name" value="Carb-bd-like_fold"/>
</dbReference>
<evidence type="ECO:0000256" key="2">
    <source>
        <dbReference type="PROSITE-ProRule" id="PRU01360"/>
    </source>
</evidence>
<organism evidence="4 5">
    <name type="scientific">Gemmatirosa kalamazoonensis</name>
    <dbReference type="NCBI Taxonomy" id="861299"/>
    <lineage>
        <taxon>Bacteria</taxon>
        <taxon>Pseudomonadati</taxon>
        <taxon>Gemmatimonadota</taxon>
        <taxon>Gemmatimonadia</taxon>
        <taxon>Gemmatimonadales</taxon>
        <taxon>Gemmatimonadaceae</taxon>
        <taxon>Gemmatirosa</taxon>
    </lineage>
</organism>
<evidence type="ECO:0000259" key="3">
    <source>
        <dbReference type="Pfam" id="PF07715"/>
    </source>
</evidence>
<dbReference type="eggNOG" id="COG1629">
    <property type="taxonomic scope" value="Bacteria"/>
</dbReference>
<dbReference type="Pfam" id="PF07715">
    <property type="entry name" value="Plug"/>
    <property type="match status" value="1"/>
</dbReference>
<dbReference type="AlphaFoldDB" id="W0RLZ4"/>
<dbReference type="InParanoid" id="W0RLZ4"/>
<dbReference type="Pfam" id="PF13620">
    <property type="entry name" value="CarboxypepD_reg"/>
    <property type="match status" value="1"/>
</dbReference>
<dbReference type="HOGENOM" id="CLU_045808_0_0_0"/>
<dbReference type="SUPFAM" id="SSF49464">
    <property type="entry name" value="Carboxypeptidase regulatory domain-like"/>
    <property type="match status" value="1"/>
</dbReference>
<keyword evidence="2" id="KW-0813">Transport</keyword>
<gene>
    <name evidence="4" type="ORF">J421_4229</name>
</gene>
<dbReference type="InterPro" id="IPR012910">
    <property type="entry name" value="Plug_dom"/>
</dbReference>
<dbReference type="InterPro" id="IPR039426">
    <property type="entry name" value="TonB-dep_rcpt-like"/>
</dbReference>
<keyword evidence="2" id="KW-1134">Transmembrane beta strand</keyword>
<reference evidence="4 5" key="1">
    <citation type="journal article" date="2014" name="Genome Announc.">
        <title>Genome Sequence and Methylome of Soil Bacterium Gemmatirosa kalamazoonensis KBS708T, a Member of the Rarely Cultivated Gemmatimonadetes Phylum.</title>
        <authorList>
            <person name="Debruyn J.M."/>
            <person name="Radosevich M."/>
            <person name="Wommack K.E."/>
            <person name="Polson S.W."/>
            <person name="Hauser L.J."/>
            <person name="Fawaz M.N."/>
            <person name="Korlach J."/>
            <person name="Tsai Y.C."/>
        </authorList>
    </citation>
    <scope>NUCLEOTIDE SEQUENCE [LARGE SCALE GENOMIC DNA]</scope>
    <source>
        <strain evidence="4 5">KBS708</strain>
    </source>
</reference>
<dbReference type="PANTHER" id="PTHR30069:SF29">
    <property type="entry name" value="HEMOGLOBIN AND HEMOGLOBIN-HAPTOGLOBIN-BINDING PROTEIN 1-RELATED"/>
    <property type="match status" value="1"/>
</dbReference>
<dbReference type="SUPFAM" id="SSF56935">
    <property type="entry name" value="Porins"/>
    <property type="match status" value="1"/>
</dbReference>
<dbReference type="SUPFAM" id="SSF49452">
    <property type="entry name" value="Starch-binding domain-like"/>
    <property type="match status" value="1"/>
</dbReference>
<keyword evidence="4" id="KW-0675">Receptor</keyword>
<keyword evidence="2" id="KW-0472">Membrane</keyword>
<proteinExistence type="inferred from homology"/>
<evidence type="ECO:0000313" key="4">
    <source>
        <dbReference type="EMBL" id="AHG91766.1"/>
    </source>
</evidence>
<evidence type="ECO:0000256" key="1">
    <source>
        <dbReference type="ARBA" id="ARBA00022729"/>
    </source>
</evidence>
<dbReference type="GO" id="GO:0044718">
    <property type="term" value="P:siderophore transmembrane transport"/>
    <property type="evidence" value="ECO:0007669"/>
    <property type="project" value="TreeGrafter"/>
</dbReference>
<keyword evidence="2" id="KW-0812">Transmembrane</keyword>
<dbReference type="GO" id="GO:0030246">
    <property type="term" value="F:carbohydrate binding"/>
    <property type="evidence" value="ECO:0007669"/>
    <property type="project" value="InterPro"/>
</dbReference>
<comment type="subcellular location">
    <subcellularLocation>
        <location evidence="2">Cell outer membrane</location>
        <topology evidence="2">Multi-pass membrane protein</topology>
    </subcellularLocation>
</comment>
<evidence type="ECO:0000313" key="5">
    <source>
        <dbReference type="Proteomes" id="UP000019151"/>
    </source>
</evidence>
<dbReference type="GO" id="GO:0015344">
    <property type="term" value="F:siderophore uptake transmembrane transporter activity"/>
    <property type="evidence" value="ECO:0007669"/>
    <property type="project" value="TreeGrafter"/>
</dbReference>
<keyword evidence="5" id="KW-1185">Reference proteome</keyword>
<dbReference type="RefSeq" id="WP_025413204.1">
    <property type="nucleotide sequence ID" value="NZ_CP007128.1"/>
</dbReference>
<dbReference type="PANTHER" id="PTHR30069">
    <property type="entry name" value="TONB-DEPENDENT OUTER MEMBRANE RECEPTOR"/>
    <property type="match status" value="1"/>
</dbReference>
<feature type="domain" description="TonB-dependent receptor plug" evidence="3">
    <location>
        <begin position="353"/>
        <end position="440"/>
    </location>
</feature>
<keyword evidence="1" id="KW-0732">Signal</keyword>
<dbReference type="Proteomes" id="UP000019151">
    <property type="component" value="Chromosome"/>
</dbReference>
<name>W0RLZ4_9BACT</name>
<accession>W0RLZ4</accession>
<sequence length="450" mass="47660">MPLHSRHVRALGALGALVVVIAAPRAGAQQRAVLRGVVYDSLARAPLAGALVQAAPAGDLVRVRTVYADSLGAFRFDTVSAGRWVLGFDHPVVGMLSLDMPTRAVDVAAGDTTAVVLSLPGGRRMHRVLCGEATGDSTGALVGMVRDADRDAPVDSVRAFVAWPELEIGRGRIAQVTRRVPLPVRVDGSFVLCGVPSDAELMVRAEGRGVASGDVMVEVKPGTVTRQDLSVGAPRATASRLTGTVRDDKGHPIGHARVIVLGIEGRGATTSETGAFVLDSLPSGTWTMEARAIGRRPTRAVAQLSTRRVADVQFAMPKYAQSLDRVVVVGKMSVATRELTEALERTRMHGGTLITPDQIERRNPLYPSDLLRTVPGMQVLPGQFGNVIRGRGRCTPTVYLDGMPIQDGANDIDQLVPAADVMAVEVYRGIVAPVEYAGGGCGTVLLWTKR</sequence>
<dbReference type="Gene3D" id="2.60.40.1120">
    <property type="entry name" value="Carboxypeptidase-like, regulatory domain"/>
    <property type="match status" value="1"/>
</dbReference>
<dbReference type="InterPro" id="IPR037066">
    <property type="entry name" value="Plug_dom_sf"/>
</dbReference>
<dbReference type="KEGG" id="gba:J421_4229"/>